<protein>
    <submittedName>
        <fullName evidence="2">Uncharacterized protein</fullName>
    </submittedName>
</protein>
<gene>
    <name evidence="2" type="ORF">MAMA39_01710</name>
</gene>
<evidence type="ECO:0000313" key="3">
    <source>
        <dbReference type="Proteomes" id="UP000261764"/>
    </source>
</evidence>
<accession>A0A292IH76</accession>
<keyword evidence="1" id="KW-0472">Membrane</keyword>
<evidence type="ECO:0000313" key="2">
    <source>
        <dbReference type="EMBL" id="CDN40294.1"/>
    </source>
</evidence>
<dbReference type="EMBL" id="HG937516">
    <property type="protein sequence ID" value="CDN40294.1"/>
    <property type="molecule type" value="Genomic_DNA"/>
</dbReference>
<keyword evidence="1" id="KW-1133">Transmembrane helix</keyword>
<feature type="transmembrane region" description="Helical" evidence="1">
    <location>
        <begin position="181"/>
        <end position="207"/>
    </location>
</feature>
<dbReference type="KEGG" id="mamp:MAMA39_01710"/>
<sequence>MDLQTNTVQLGLDSIPFYERNSRKGLQSGYDDYLEIGQVSTEQHLAEIDEWNQLQHKKRPKRQQQVTQDLQHAQFPKFYRNELKHAFTGLLGAFVILLVFAGGMITIILSINSHNRSWHLLWLTLPLALFTLYCAYHGINNYLTLRSESQQISFSKYERQPSVNMIKIYRRVRTGYLNLNWFGAGIYLIGGLVIICTLVVAWAYNLIQSATRINEFGAIKIYASGDWWPLYVISGTGFVLGLYLVFHVWSLFKNHHRASSMNNYYGKEVVPEADIMVIKKGINKRNAIIFVATVCFISLLGVFVYRFVRRILQRKK</sequence>
<organism evidence="2 3">
    <name type="scientific">Mycoplasma amphoriforme A39</name>
    <dbReference type="NCBI Taxonomy" id="572419"/>
    <lineage>
        <taxon>Bacteria</taxon>
        <taxon>Bacillati</taxon>
        <taxon>Mycoplasmatota</taxon>
        <taxon>Mollicutes</taxon>
        <taxon>Mycoplasmataceae</taxon>
        <taxon>Mycoplasma</taxon>
    </lineage>
</organism>
<evidence type="ECO:0000256" key="1">
    <source>
        <dbReference type="SAM" id="Phobius"/>
    </source>
</evidence>
<dbReference type="RefSeq" id="WP_343251638.1">
    <property type="nucleotide sequence ID" value="NZ_HG937516.1"/>
</dbReference>
<feature type="transmembrane region" description="Helical" evidence="1">
    <location>
        <begin position="228"/>
        <end position="252"/>
    </location>
</feature>
<name>A0A292IH76_9MOLU</name>
<proteinExistence type="predicted"/>
<feature type="transmembrane region" description="Helical" evidence="1">
    <location>
        <begin position="86"/>
        <end position="108"/>
    </location>
</feature>
<dbReference type="AlphaFoldDB" id="A0A292IH76"/>
<feature type="transmembrane region" description="Helical" evidence="1">
    <location>
        <begin position="120"/>
        <end position="139"/>
    </location>
</feature>
<dbReference type="InterPro" id="IPR059214">
    <property type="entry name" value="MSC_0882-like"/>
</dbReference>
<feature type="transmembrane region" description="Helical" evidence="1">
    <location>
        <begin position="287"/>
        <end position="308"/>
    </location>
</feature>
<reference evidence="2 3" key="1">
    <citation type="journal article" date="2015" name="Clin. Infect. Dis.">
        <title>Genomic Investigations unmask Mycoplasma amphoriforme, a new respiratory pathogen.</title>
        <authorList>
            <person name="Gillespie S.H."/>
            <person name="Ling C.L."/>
            <person name="Oravcova K."/>
            <person name="Pinheiro M."/>
            <person name="Wells L."/>
            <person name="Bryant J.M."/>
            <person name="McHugh T.D."/>
            <person name="Bebear C."/>
            <person name="Webster D."/>
            <person name="Harris S.R."/>
            <person name="Seth-Smith H.M."/>
            <person name="Thomson N.R."/>
        </authorList>
    </citation>
    <scope>NUCLEOTIDE SEQUENCE [LARGE SCALE GENOMIC DNA]</scope>
    <source>
        <strain evidence="2 3">A39</strain>
    </source>
</reference>
<keyword evidence="1" id="KW-0812">Transmembrane</keyword>
<keyword evidence="3" id="KW-1185">Reference proteome</keyword>
<dbReference type="Proteomes" id="UP000261764">
    <property type="component" value="Chromosome I"/>
</dbReference>
<dbReference type="NCBIfam" id="NF045846">
    <property type="entry name" value="MSC0882_dom"/>
    <property type="match status" value="1"/>
</dbReference>